<feature type="region of interest" description="Disordered" evidence="2">
    <location>
        <begin position="26"/>
        <end position="45"/>
    </location>
</feature>
<proteinExistence type="predicted"/>
<dbReference type="RefSeq" id="WP_080915411.1">
    <property type="nucleotide sequence ID" value="NZ_CP020472.1"/>
</dbReference>
<dbReference type="NCBIfam" id="TIGR03507">
    <property type="entry name" value="decahem_SO1788"/>
    <property type="match status" value="1"/>
</dbReference>
<feature type="signal peptide" evidence="3">
    <location>
        <begin position="1"/>
        <end position="23"/>
    </location>
</feature>
<dbReference type="Gene3D" id="1.10.720.180">
    <property type="match status" value="1"/>
</dbReference>
<evidence type="ECO:0000256" key="2">
    <source>
        <dbReference type="SAM" id="MobiDB-lite"/>
    </source>
</evidence>
<dbReference type="PROSITE" id="PS51257">
    <property type="entry name" value="PROKAR_LIPOPROTEIN"/>
    <property type="match status" value="1"/>
</dbReference>
<feature type="chain" id="PRO_5047040498" evidence="3">
    <location>
        <begin position="24"/>
        <end position="660"/>
    </location>
</feature>
<feature type="domain" description="Outer membrane cytochrome MtrC/MtrF-like" evidence="5">
    <location>
        <begin position="180"/>
        <end position="322"/>
    </location>
</feature>
<dbReference type="InterPro" id="IPR051829">
    <property type="entry name" value="Multiheme_Cytochr_ET"/>
</dbReference>
<dbReference type="Gene3D" id="3.90.10.10">
    <property type="entry name" value="Cytochrome C3"/>
    <property type="match status" value="1"/>
</dbReference>
<dbReference type="PANTHER" id="PTHR35038">
    <property type="entry name" value="DISSIMILATORY SULFITE REDUCTASE SIRA"/>
    <property type="match status" value="1"/>
</dbReference>
<dbReference type="SUPFAM" id="SSF48695">
    <property type="entry name" value="Multiheme cytochromes"/>
    <property type="match status" value="1"/>
</dbReference>
<organism evidence="6 7">
    <name type="scientific">Shewanella japonica</name>
    <dbReference type="NCBI Taxonomy" id="93973"/>
    <lineage>
        <taxon>Bacteria</taxon>
        <taxon>Pseudomonadati</taxon>
        <taxon>Pseudomonadota</taxon>
        <taxon>Gammaproteobacteria</taxon>
        <taxon>Alteromonadales</taxon>
        <taxon>Shewanellaceae</taxon>
        <taxon>Shewanella</taxon>
    </lineage>
</organism>
<dbReference type="PANTHER" id="PTHR35038:SF6">
    <property type="entry name" value="SURFACE LOCALIZED DECAHEME CYTOCHROME C LIPOPROTEIN"/>
    <property type="match status" value="1"/>
</dbReference>
<dbReference type="Proteomes" id="UP000191820">
    <property type="component" value="Chromosome"/>
</dbReference>
<protein>
    <submittedName>
        <fullName evidence="6">Cytochrome C</fullName>
    </submittedName>
</protein>
<evidence type="ECO:0000256" key="1">
    <source>
        <dbReference type="ARBA" id="ARBA00022729"/>
    </source>
</evidence>
<dbReference type="Pfam" id="PF22113">
    <property type="entry name" value="Mtrc-MtrF_II-IV_dom"/>
    <property type="match status" value="2"/>
</dbReference>
<gene>
    <name evidence="6" type="ORF">SJ2017_1541</name>
</gene>
<dbReference type="EMBL" id="CP020472">
    <property type="protein sequence ID" value="ARD21858.1"/>
    <property type="molecule type" value="Genomic_DNA"/>
</dbReference>
<keyword evidence="7" id="KW-1185">Reference proteome</keyword>
<dbReference type="InterPro" id="IPR054337">
    <property type="entry name" value="Mtrc-MtrF-like_dom_II/IV"/>
</dbReference>
<keyword evidence="1 3" id="KW-0732">Signal</keyword>
<evidence type="ECO:0000259" key="5">
    <source>
        <dbReference type="Pfam" id="PF22113"/>
    </source>
</evidence>
<dbReference type="InterPro" id="IPR020014">
    <property type="entry name" value="Decahaem_cyt-c_OmcA/MtrC"/>
</dbReference>
<evidence type="ECO:0000256" key="3">
    <source>
        <dbReference type="SAM" id="SignalP"/>
    </source>
</evidence>
<dbReference type="CDD" id="cd08168">
    <property type="entry name" value="Cytochrom_C3"/>
    <property type="match status" value="1"/>
</dbReference>
<feature type="domain" description="Outer membrane cytochrome MtrC/MtrF-like" evidence="5">
    <location>
        <begin position="494"/>
        <end position="653"/>
    </location>
</feature>
<sequence length="660" mass="70330">MMNKKNSKIALMLVASAVSVALTGCGSDGDDGKDGNPGLPGGTPAEAIEQLNLEVLSVTYADNIPTVKVYATNEDDEAVVGLKDFSIENAAQLIPAGASGAGNSANWQKLGSTSTFVDNKNGSYDFTFESFDTDTFNSELTQRFNVVAEASTLLDGVTEVPVSEIVADFDGEGYEALYTKNIVSHEACAACHAEGEKIYHKATTVETCITCHTQEWADGRGKPEVAFAHLVHNVHNSNKVWGRNDYTAETAHAIVQDNCQSCHIESEELTEWGNWTRIPTMETCTSCHTNIDFKAGEGHSQQSDNSNCIACHNASWTEEIHTGDFVQKKAFIDMYGMTSSLIVNSDKTATLSVTITDAAGTAIDASTLVSKIQRIETITNVGPNFPIMGYNASPGNGQAKVAYDLVKNGELGENVSVEAGALQYTLPALPFDEYSPAGIQDTDTAFTFVGLEMCNDGTEAVDCGEDIATTSMKADLVFGTFSGEAPSMRHTDSVAFNTCENCHGETFEIHKGYHAGFVMTEQLGRENDEGEVVVGVDACVTCHTPDGTYASGGNQGALEMKLHSVHGEEGIISDCAQCHNDFNLDAFKQKGALATSAGEYTTPITATCASCHGFDEIKAHAEGQGAVVNGSYDDANASAQLEFCMGCHKPTIFDHTAVNM</sequence>
<reference evidence="6 7" key="1">
    <citation type="submission" date="2017-03" db="EMBL/GenBank/DDBJ databases">
        <title>Genome sequencing of Shewanella japonica KCTC 22435.</title>
        <authorList>
            <person name="Kim K.M."/>
        </authorList>
    </citation>
    <scope>NUCLEOTIDE SEQUENCE [LARGE SCALE GENOMIC DNA]</scope>
    <source>
        <strain evidence="6 7">KCTC 22435</strain>
    </source>
</reference>
<feature type="domain" description="Decaheme cytochrome c component MtrC/MtrF" evidence="4">
    <location>
        <begin position="60"/>
        <end position="173"/>
    </location>
</feature>
<evidence type="ECO:0000313" key="7">
    <source>
        <dbReference type="Proteomes" id="UP000191820"/>
    </source>
</evidence>
<dbReference type="Pfam" id="PF22111">
    <property type="entry name" value="MtrC-MtrF_N"/>
    <property type="match status" value="1"/>
</dbReference>
<accession>A0ABM6JJ87</accession>
<dbReference type="InterPro" id="IPR036280">
    <property type="entry name" value="Multihaem_cyt_sf"/>
</dbReference>
<evidence type="ECO:0000259" key="4">
    <source>
        <dbReference type="Pfam" id="PF22111"/>
    </source>
</evidence>
<name>A0ABM6JJ87_9GAMM</name>
<evidence type="ECO:0000313" key="6">
    <source>
        <dbReference type="EMBL" id="ARD21858.1"/>
    </source>
</evidence>
<dbReference type="InterPro" id="IPR054334">
    <property type="entry name" value="MtrC-MtrF_dom_I"/>
</dbReference>